<evidence type="ECO:0000256" key="8">
    <source>
        <dbReference type="ARBA" id="ARBA00037071"/>
    </source>
</evidence>
<dbReference type="PROSITE" id="PS50059">
    <property type="entry name" value="FKBP_PPIASE"/>
    <property type="match status" value="1"/>
</dbReference>
<comment type="function">
    <text evidence="8">Also involved in hydrogenase metallocenter assembly, probably by participating in the nickel insertion step. This function in hydrogenase biosynthesis requires chaperone activity and the presence of the metal-binding domain, but not PPIase activity.</text>
</comment>
<dbReference type="RefSeq" id="WP_140591182.1">
    <property type="nucleotide sequence ID" value="NZ_VFRR01000049.1"/>
</dbReference>
<evidence type="ECO:0000256" key="7">
    <source>
        <dbReference type="ARBA" id="ARBA00023235"/>
    </source>
</evidence>
<dbReference type="EMBL" id="VFRR01000049">
    <property type="protein sequence ID" value="TPE46928.1"/>
    <property type="molecule type" value="Genomic_DNA"/>
</dbReference>
<evidence type="ECO:0000256" key="3">
    <source>
        <dbReference type="ARBA" id="ARBA00006577"/>
    </source>
</evidence>
<dbReference type="AlphaFoldDB" id="A0A501WC03"/>
<evidence type="ECO:0000313" key="12">
    <source>
        <dbReference type="EMBL" id="TPE46928.1"/>
    </source>
</evidence>
<dbReference type="SUPFAM" id="SSF54534">
    <property type="entry name" value="FKBP-like"/>
    <property type="match status" value="1"/>
</dbReference>
<evidence type="ECO:0000256" key="4">
    <source>
        <dbReference type="ARBA" id="ARBA00022490"/>
    </source>
</evidence>
<evidence type="ECO:0000256" key="9">
    <source>
        <dbReference type="PROSITE-ProRule" id="PRU00277"/>
    </source>
</evidence>
<dbReference type="Proteomes" id="UP000315901">
    <property type="component" value="Unassembled WGS sequence"/>
</dbReference>
<dbReference type="GO" id="GO:0003755">
    <property type="term" value="F:peptidyl-prolyl cis-trans isomerase activity"/>
    <property type="evidence" value="ECO:0007669"/>
    <property type="project" value="UniProtKB-UniRule"/>
</dbReference>
<protein>
    <recommendedName>
        <fullName evidence="10">Peptidyl-prolyl cis-trans isomerase</fullName>
        <ecNumber evidence="10">5.2.1.8</ecNumber>
    </recommendedName>
</protein>
<evidence type="ECO:0000256" key="5">
    <source>
        <dbReference type="ARBA" id="ARBA00023110"/>
    </source>
</evidence>
<keyword evidence="13" id="KW-1185">Reference proteome</keyword>
<evidence type="ECO:0000256" key="10">
    <source>
        <dbReference type="RuleBase" id="RU003915"/>
    </source>
</evidence>
<evidence type="ECO:0000313" key="13">
    <source>
        <dbReference type="Proteomes" id="UP000315901"/>
    </source>
</evidence>
<dbReference type="Pfam" id="PF00254">
    <property type="entry name" value="FKBP_C"/>
    <property type="match status" value="1"/>
</dbReference>
<dbReference type="InterPro" id="IPR046357">
    <property type="entry name" value="PPIase_dom_sf"/>
</dbReference>
<evidence type="ECO:0000256" key="2">
    <source>
        <dbReference type="ARBA" id="ARBA00004496"/>
    </source>
</evidence>
<dbReference type="PANTHER" id="PTHR47861:SF3">
    <property type="entry name" value="FKBP-TYPE PEPTIDYL-PROLYL CIS-TRANS ISOMERASE SLYD"/>
    <property type="match status" value="1"/>
</dbReference>
<dbReference type="PANTHER" id="PTHR47861">
    <property type="entry name" value="FKBP-TYPE PEPTIDYL-PROLYL CIS-TRANS ISOMERASE SLYD"/>
    <property type="match status" value="1"/>
</dbReference>
<evidence type="ECO:0000259" key="11">
    <source>
        <dbReference type="PROSITE" id="PS50059"/>
    </source>
</evidence>
<evidence type="ECO:0000256" key="1">
    <source>
        <dbReference type="ARBA" id="ARBA00000971"/>
    </source>
</evidence>
<name>A0A501WC03_9GAMM</name>
<proteinExistence type="inferred from homology"/>
<comment type="catalytic activity">
    <reaction evidence="1 9 10">
        <text>[protein]-peptidylproline (omega=180) = [protein]-peptidylproline (omega=0)</text>
        <dbReference type="Rhea" id="RHEA:16237"/>
        <dbReference type="Rhea" id="RHEA-COMP:10747"/>
        <dbReference type="Rhea" id="RHEA-COMP:10748"/>
        <dbReference type="ChEBI" id="CHEBI:83833"/>
        <dbReference type="ChEBI" id="CHEBI:83834"/>
        <dbReference type="EC" id="5.2.1.8"/>
    </reaction>
</comment>
<dbReference type="OrthoDB" id="9808891at2"/>
<sequence>MSITKNSVVQFHYTLKEGENFIETSAGNDPLAYLHGHGNIVPGLEKAMEGKAAGEEFEVTVPCSEAYGERQEGKTQQVPIKHLQGAKRWKAGMVATVHTDQGMRQVTVVKAGLKHATVDLNHPLAGKDLTFIVQVIDVREATAEELSHGHAHGVGGHHHH</sequence>
<comment type="similarity">
    <text evidence="3 10">Belongs to the FKBP-type PPIase family.</text>
</comment>
<dbReference type="GO" id="GO:0042026">
    <property type="term" value="P:protein refolding"/>
    <property type="evidence" value="ECO:0007669"/>
    <property type="project" value="UniProtKB-ARBA"/>
</dbReference>
<keyword evidence="5 9" id="KW-0697">Rotamase</keyword>
<gene>
    <name evidence="12" type="ORF">FJM67_15440</name>
</gene>
<comment type="subcellular location">
    <subcellularLocation>
        <location evidence="2">Cytoplasm</location>
    </subcellularLocation>
</comment>
<reference evidence="12 13" key="1">
    <citation type="submission" date="2019-06" db="EMBL/GenBank/DDBJ databases">
        <title>A novel bacterium of genus Marinomonas, isolated from coastal sand.</title>
        <authorList>
            <person name="Huang H."/>
            <person name="Mo K."/>
            <person name="Hu Y."/>
        </authorList>
    </citation>
    <scope>NUCLEOTIDE SEQUENCE [LARGE SCALE GENOMIC DNA]</scope>
    <source>
        <strain evidence="12 13">HB171799</strain>
    </source>
</reference>
<evidence type="ECO:0000256" key="6">
    <source>
        <dbReference type="ARBA" id="ARBA00023186"/>
    </source>
</evidence>
<dbReference type="Gene3D" id="3.10.50.40">
    <property type="match status" value="1"/>
</dbReference>
<accession>A0A501WC03</accession>
<comment type="caution">
    <text evidence="12">The sequence shown here is derived from an EMBL/GenBank/DDBJ whole genome shotgun (WGS) entry which is preliminary data.</text>
</comment>
<dbReference type="EC" id="5.2.1.8" evidence="10"/>
<keyword evidence="6" id="KW-0143">Chaperone</keyword>
<keyword evidence="7 9" id="KW-0413">Isomerase</keyword>
<dbReference type="InterPro" id="IPR001179">
    <property type="entry name" value="PPIase_FKBP_dom"/>
</dbReference>
<organism evidence="12 13">
    <name type="scientific">Maribrevibacterium harenarium</name>
    <dbReference type="NCBI Taxonomy" id="2589817"/>
    <lineage>
        <taxon>Bacteria</taxon>
        <taxon>Pseudomonadati</taxon>
        <taxon>Pseudomonadota</taxon>
        <taxon>Gammaproteobacteria</taxon>
        <taxon>Oceanospirillales</taxon>
        <taxon>Oceanospirillaceae</taxon>
        <taxon>Maribrevibacterium</taxon>
    </lineage>
</organism>
<dbReference type="GO" id="GO:0005737">
    <property type="term" value="C:cytoplasm"/>
    <property type="evidence" value="ECO:0007669"/>
    <property type="project" value="UniProtKB-SubCell"/>
</dbReference>
<feature type="domain" description="PPIase FKBP-type" evidence="11">
    <location>
        <begin position="4"/>
        <end position="79"/>
    </location>
</feature>
<keyword evidence="4" id="KW-0963">Cytoplasm</keyword>